<dbReference type="Pfam" id="PF00494">
    <property type="entry name" value="SQS_PSY"/>
    <property type="match status" value="2"/>
</dbReference>
<dbReference type="InterPro" id="IPR044844">
    <property type="entry name" value="Trans_IPPS_euk-type"/>
</dbReference>
<dbReference type="InterPro" id="IPR008949">
    <property type="entry name" value="Isoprenoid_synthase_dom_sf"/>
</dbReference>
<dbReference type="EMBL" id="PKPP01006314">
    <property type="protein sequence ID" value="PWA56926.1"/>
    <property type="molecule type" value="Genomic_DNA"/>
</dbReference>
<feature type="compositionally biased region" description="Polar residues" evidence="2">
    <location>
        <begin position="283"/>
        <end position="295"/>
    </location>
</feature>
<dbReference type="InterPro" id="IPR002060">
    <property type="entry name" value="Squ/phyt_synthse"/>
</dbReference>
<dbReference type="Gene3D" id="1.10.600.10">
    <property type="entry name" value="Farnesyl Diphosphate Synthase"/>
    <property type="match status" value="1"/>
</dbReference>
<keyword evidence="4" id="KW-1185">Reference proteome</keyword>
<dbReference type="PANTHER" id="PTHR11626:SF2">
    <property type="entry name" value="SQUALENE SYNTHASE"/>
    <property type="match status" value="1"/>
</dbReference>
<name>A0A2U1M6R4_ARTAN</name>
<dbReference type="InterPro" id="IPR016024">
    <property type="entry name" value="ARM-type_fold"/>
</dbReference>
<dbReference type="GO" id="GO:0051996">
    <property type="term" value="F:squalene synthase [NAD(P)H] activity"/>
    <property type="evidence" value="ECO:0007669"/>
    <property type="project" value="InterPro"/>
</dbReference>
<dbReference type="OrthoDB" id="431150at2759"/>
<dbReference type="SUPFAM" id="SSF48576">
    <property type="entry name" value="Terpenoid synthases"/>
    <property type="match status" value="1"/>
</dbReference>
<dbReference type="CDD" id="cd00683">
    <property type="entry name" value="Trans_IPPS_HH"/>
    <property type="match status" value="1"/>
</dbReference>
<dbReference type="PANTHER" id="PTHR11626">
    <property type="entry name" value="FARNESYL-DIPHOSPHATE FARNESYLTRANSFERASE"/>
    <property type="match status" value="1"/>
</dbReference>
<dbReference type="Pfam" id="PF00637">
    <property type="entry name" value="Clathrin"/>
    <property type="match status" value="1"/>
</dbReference>
<proteinExistence type="inferred from homology"/>
<dbReference type="InterPro" id="IPR055358">
    <property type="entry name" value="CHCR"/>
</dbReference>
<gene>
    <name evidence="3" type="ORF">CTI12_AA414250</name>
</gene>
<evidence type="ECO:0000256" key="2">
    <source>
        <dbReference type="SAM" id="MobiDB-lite"/>
    </source>
</evidence>
<organism evidence="3 4">
    <name type="scientific">Artemisia annua</name>
    <name type="common">Sweet wormwood</name>
    <dbReference type="NCBI Taxonomy" id="35608"/>
    <lineage>
        <taxon>Eukaryota</taxon>
        <taxon>Viridiplantae</taxon>
        <taxon>Streptophyta</taxon>
        <taxon>Embryophyta</taxon>
        <taxon>Tracheophyta</taxon>
        <taxon>Spermatophyta</taxon>
        <taxon>Magnoliopsida</taxon>
        <taxon>eudicotyledons</taxon>
        <taxon>Gunneridae</taxon>
        <taxon>Pentapetalae</taxon>
        <taxon>asterids</taxon>
        <taxon>campanulids</taxon>
        <taxon>Asterales</taxon>
        <taxon>Asteraceae</taxon>
        <taxon>Asteroideae</taxon>
        <taxon>Anthemideae</taxon>
        <taxon>Artemisiinae</taxon>
        <taxon>Artemisia</taxon>
    </lineage>
</organism>
<evidence type="ECO:0000313" key="3">
    <source>
        <dbReference type="EMBL" id="PWA56926.1"/>
    </source>
</evidence>
<evidence type="ECO:0000256" key="1">
    <source>
        <dbReference type="ARBA" id="ARBA00006251"/>
    </source>
</evidence>
<dbReference type="SFLD" id="SFLDS00005">
    <property type="entry name" value="Isoprenoid_Synthase_Type_I"/>
    <property type="match status" value="1"/>
</dbReference>
<sequence length="756" mass="86355">MSFFNTSLPSMAMDSLVQFFAPYPTTETTMNEIEQILNETEKPLDVENELPDYVGIQIRDSSSPPSPLETPPHSHRLCTTTTTVSVSPTFDHDRMWLNGKVVGVGNISSRREIRARAQDVEDKKKVKKLAEEAAEKKVKGDAKKEKTMVIHFDLVIIVGEKGHVKPDSFSVTHEKLLIGVATKEVSKVQSSQKGLNPLRSKDVKEDPEIHFKYIEAAAKTGQIKEVERVTRESNFYDAEKTKNLANDRYEPVLINGQFVEMERLHHTLQQLEIKLAETKEKSGNNSDGSRTTQPNGKDVSHLVLLFEGCAKASQIHNAFNPLSKPKMFPGKPHWGFSYSTPRVSTSFALIMQQLRPESRDIACMFYMLIRAIDTVEDDTSIATELKVPILKAFHRHSYDRDRRISCPYEILKIQLGGRAVDILFAILCNTESYMYSRTLSNASRPFIHMKAGQRNTKFSWTTSIMFLTPFSSLTKDIRRFMRTLSRIWVQGWQNLYAKSICLQIETVDDYEEYCHHVAGLIVMGLSRLFHASEAEILFPDSLSNSVGLFLQKTNIIIDYLEDINEIPKSRMFWPREIWIKYVNNLEDLKYEQNSEKAVQCLNEMVTNALIHIDDCLNYMSQLRDPAIFRFFAIPQVIAIADLALCYNDIEVFRRGVKTRLGLRAQVIDRTKTMADVYGAFYEFSSILKSKVDVNDPNAEKTISRIEAVQKVCRDSGTLHNHCCEEISLSCRDKHDYLCYLSLERLGLKRTGCESPC</sequence>
<dbReference type="Proteomes" id="UP000245207">
    <property type="component" value="Unassembled WGS sequence"/>
</dbReference>
<comment type="caution">
    <text evidence="3">The sequence shown here is derived from an EMBL/GenBank/DDBJ whole genome shotgun (WGS) entry which is preliminary data.</text>
</comment>
<comment type="similarity">
    <text evidence="1">Belongs to the phytoene/squalene synthase family.</text>
</comment>
<protein>
    <submittedName>
        <fullName evidence="3">Squalene synthase</fullName>
    </submittedName>
</protein>
<dbReference type="SFLD" id="SFLDG01018">
    <property type="entry name" value="Squalene/Phytoene_Synthase_Lik"/>
    <property type="match status" value="1"/>
</dbReference>
<feature type="region of interest" description="Disordered" evidence="2">
    <location>
        <begin position="277"/>
        <end position="296"/>
    </location>
</feature>
<dbReference type="InterPro" id="IPR033904">
    <property type="entry name" value="Trans_IPPS_HH"/>
</dbReference>
<evidence type="ECO:0000313" key="4">
    <source>
        <dbReference type="Proteomes" id="UP000245207"/>
    </source>
</evidence>
<dbReference type="STRING" id="35608.A0A2U1M6R4"/>
<dbReference type="FunFam" id="1.10.600.10:FF:000023">
    <property type="entry name" value="Squalene synthase"/>
    <property type="match status" value="1"/>
</dbReference>
<dbReference type="SUPFAM" id="SSF48371">
    <property type="entry name" value="ARM repeat"/>
    <property type="match status" value="1"/>
</dbReference>
<dbReference type="GO" id="GO:0045338">
    <property type="term" value="P:farnesyl diphosphate metabolic process"/>
    <property type="evidence" value="ECO:0007669"/>
    <property type="project" value="InterPro"/>
</dbReference>
<reference evidence="3 4" key="1">
    <citation type="journal article" date="2018" name="Mol. Plant">
        <title>The genome of Artemisia annua provides insight into the evolution of Asteraceae family and artemisinin biosynthesis.</title>
        <authorList>
            <person name="Shen Q."/>
            <person name="Zhang L."/>
            <person name="Liao Z."/>
            <person name="Wang S."/>
            <person name="Yan T."/>
            <person name="Shi P."/>
            <person name="Liu M."/>
            <person name="Fu X."/>
            <person name="Pan Q."/>
            <person name="Wang Y."/>
            <person name="Lv Z."/>
            <person name="Lu X."/>
            <person name="Zhang F."/>
            <person name="Jiang W."/>
            <person name="Ma Y."/>
            <person name="Chen M."/>
            <person name="Hao X."/>
            <person name="Li L."/>
            <person name="Tang Y."/>
            <person name="Lv G."/>
            <person name="Zhou Y."/>
            <person name="Sun X."/>
            <person name="Brodelius P.E."/>
            <person name="Rose J.K.C."/>
            <person name="Tang K."/>
        </authorList>
    </citation>
    <scope>NUCLEOTIDE SEQUENCE [LARGE SCALE GENOMIC DNA]</scope>
    <source>
        <strain evidence="4">cv. Huhao1</strain>
        <tissue evidence="3">Leaf</tissue>
    </source>
</reference>
<dbReference type="GO" id="GO:0005789">
    <property type="term" value="C:endoplasmic reticulum membrane"/>
    <property type="evidence" value="ECO:0007669"/>
    <property type="project" value="TreeGrafter"/>
</dbReference>
<accession>A0A2U1M6R4</accession>
<dbReference type="AlphaFoldDB" id="A0A2U1M6R4"/>